<evidence type="ECO:0000256" key="2">
    <source>
        <dbReference type="ARBA" id="ARBA00022649"/>
    </source>
</evidence>
<dbReference type="AlphaFoldDB" id="A0A975GNV9"/>
<keyword evidence="5" id="KW-0378">Hydrolase</keyword>
<reference evidence="8" key="1">
    <citation type="journal article" date="2021" name="Microb. Physiol.">
        <title>Proteogenomic Insights into the Physiology of Marine, Sulfate-Reducing, Filamentous Desulfonema limicola and Desulfonema magnum.</title>
        <authorList>
            <person name="Schnaars V."/>
            <person name="Wohlbrand L."/>
            <person name="Scheve S."/>
            <person name="Hinrichs C."/>
            <person name="Reinhardt R."/>
            <person name="Rabus R."/>
        </authorList>
    </citation>
    <scope>NUCLEOTIDE SEQUENCE</scope>
    <source>
        <strain evidence="8">4be13</strain>
    </source>
</reference>
<comment type="similarity">
    <text evidence="1">Belongs to the HicA mRNA interferase family.</text>
</comment>
<keyword evidence="4" id="KW-0255">Endonuclease</keyword>
<keyword evidence="3" id="KW-0540">Nuclease</keyword>
<evidence type="ECO:0000256" key="6">
    <source>
        <dbReference type="ARBA" id="ARBA00022884"/>
    </source>
</evidence>
<dbReference type="InterPro" id="IPR012933">
    <property type="entry name" value="HicA_mRNA_interferase"/>
</dbReference>
<keyword evidence="2" id="KW-1277">Toxin-antitoxin system</keyword>
<keyword evidence="7" id="KW-0346">Stress response</keyword>
<dbReference type="EMBL" id="CP061800">
    <property type="protein sequence ID" value="QTA88376.1"/>
    <property type="molecule type" value="Genomic_DNA"/>
</dbReference>
<evidence type="ECO:0000256" key="3">
    <source>
        <dbReference type="ARBA" id="ARBA00022722"/>
    </source>
</evidence>
<evidence type="ECO:0000313" key="8">
    <source>
        <dbReference type="EMBL" id="QTA88376.1"/>
    </source>
</evidence>
<dbReference type="GO" id="GO:0016787">
    <property type="term" value="F:hydrolase activity"/>
    <property type="evidence" value="ECO:0007669"/>
    <property type="project" value="UniProtKB-KW"/>
</dbReference>
<name>A0A975GNV9_9BACT</name>
<accession>A0A975GNV9</accession>
<dbReference type="Proteomes" id="UP000663722">
    <property type="component" value="Chromosome"/>
</dbReference>
<organism evidence="8 9">
    <name type="scientific">Desulfonema magnum</name>
    <dbReference type="NCBI Taxonomy" id="45655"/>
    <lineage>
        <taxon>Bacteria</taxon>
        <taxon>Pseudomonadati</taxon>
        <taxon>Thermodesulfobacteriota</taxon>
        <taxon>Desulfobacteria</taxon>
        <taxon>Desulfobacterales</taxon>
        <taxon>Desulfococcaceae</taxon>
        <taxon>Desulfonema</taxon>
    </lineage>
</organism>
<evidence type="ECO:0000256" key="1">
    <source>
        <dbReference type="ARBA" id="ARBA00006620"/>
    </source>
</evidence>
<dbReference type="Pfam" id="PF07927">
    <property type="entry name" value="HicA_toxin"/>
    <property type="match status" value="1"/>
</dbReference>
<dbReference type="RefSeq" id="WP_207683171.1">
    <property type="nucleotide sequence ID" value="NZ_CP061800.1"/>
</dbReference>
<evidence type="ECO:0000256" key="4">
    <source>
        <dbReference type="ARBA" id="ARBA00022759"/>
    </source>
</evidence>
<gene>
    <name evidence="8" type="ORF">dnm_044210</name>
</gene>
<sequence>MTKKQKILQKILSGGKNIHFSEAVACIESFGFHLNRVSGSHHIFIHPDVPELINLQDIKGKTKPYQIKQFLQIVERHNLSMEEDI</sequence>
<proteinExistence type="inferred from homology"/>
<keyword evidence="6" id="KW-0694">RNA-binding</keyword>
<dbReference type="GO" id="GO:0003729">
    <property type="term" value="F:mRNA binding"/>
    <property type="evidence" value="ECO:0007669"/>
    <property type="project" value="InterPro"/>
</dbReference>
<dbReference type="KEGG" id="dmm:dnm_044210"/>
<dbReference type="Gene3D" id="3.30.920.30">
    <property type="entry name" value="Hypothetical protein"/>
    <property type="match status" value="1"/>
</dbReference>
<protein>
    <submittedName>
        <fullName evidence="8">Toxin-antitoxin system, toxin component, HicA domain-containing protein</fullName>
    </submittedName>
</protein>
<keyword evidence="9" id="KW-1185">Reference proteome</keyword>
<evidence type="ECO:0000313" key="9">
    <source>
        <dbReference type="Proteomes" id="UP000663722"/>
    </source>
</evidence>
<dbReference type="GO" id="GO:0004519">
    <property type="term" value="F:endonuclease activity"/>
    <property type="evidence" value="ECO:0007669"/>
    <property type="project" value="UniProtKB-KW"/>
</dbReference>
<dbReference type="InterPro" id="IPR038570">
    <property type="entry name" value="HicA_sf"/>
</dbReference>
<evidence type="ECO:0000256" key="7">
    <source>
        <dbReference type="ARBA" id="ARBA00023016"/>
    </source>
</evidence>
<evidence type="ECO:0000256" key="5">
    <source>
        <dbReference type="ARBA" id="ARBA00022801"/>
    </source>
</evidence>
<dbReference type="SUPFAM" id="SSF54786">
    <property type="entry name" value="YcfA/nrd intein domain"/>
    <property type="match status" value="1"/>
</dbReference>